<name>A0A5D3CXT1_CUCMM</name>
<dbReference type="AlphaFoldDB" id="A0A5D3CXT1"/>
<dbReference type="EMBL" id="SSTD01008708">
    <property type="protein sequence ID" value="TYK15196.1"/>
    <property type="molecule type" value="Genomic_DNA"/>
</dbReference>
<proteinExistence type="predicted"/>
<evidence type="ECO:0000313" key="1">
    <source>
        <dbReference type="EMBL" id="TYK15196.1"/>
    </source>
</evidence>
<gene>
    <name evidence="1" type="ORF">E5676_scaffold790G00700</name>
</gene>
<organism evidence="1 2">
    <name type="scientific">Cucumis melo var. makuwa</name>
    <name type="common">Oriental melon</name>
    <dbReference type="NCBI Taxonomy" id="1194695"/>
    <lineage>
        <taxon>Eukaryota</taxon>
        <taxon>Viridiplantae</taxon>
        <taxon>Streptophyta</taxon>
        <taxon>Embryophyta</taxon>
        <taxon>Tracheophyta</taxon>
        <taxon>Spermatophyta</taxon>
        <taxon>Magnoliopsida</taxon>
        <taxon>eudicotyledons</taxon>
        <taxon>Gunneridae</taxon>
        <taxon>Pentapetalae</taxon>
        <taxon>rosids</taxon>
        <taxon>fabids</taxon>
        <taxon>Cucurbitales</taxon>
        <taxon>Cucurbitaceae</taxon>
        <taxon>Benincaseae</taxon>
        <taxon>Cucumis</taxon>
    </lineage>
</organism>
<dbReference type="Proteomes" id="UP000321947">
    <property type="component" value="Unassembled WGS sequence"/>
</dbReference>
<evidence type="ECO:0000313" key="2">
    <source>
        <dbReference type="Proteomes" id="UP000321947"/>
    </source>
</evidence>
<protein>
    <submittedName>
        <fullName evidence="1">Gag/pol protein</fullName>
    </submittedName>
</protein>
<accession>A0A5D3CXT1</accession>
<sequence>MNRRAMVWRSIKQGSIEDSIVEVEYVTTCEATKEAIWLRKFLHDLEVVPSTSLLITQNYDNSGAVANPKEPYSHK</sequence>
<comment type="caution">
    <text evidence="1">The sequence shown here is derived from an EMBL/GenBank/DDBJ whole genome shotgun (WGS) entry which is preliminary data.</text>
</comment>
<reference evidence="1 2" key="1">
    <citation type="submission" date="2019-08" db="EMBL/GenBank/DDBJ databases">
        <title>Draft genome sequences of two oriental melons (Cucumis melo L. var makuwa).</title>
        <authorList>
            <person name="Kwon S.-Y."/>
        </authorList>
    </citation>
    <scope>NUCLEOTIDE SEQUENCE [LARGE SCALE GENOMIC DNA]</scope>
    <source>
        <strain evidence="2">cv. Chang Bougi</strain>
        <tissue evidence="1">Leaf</tissue>
    </source>
</reference>